<dbReference type="InterPro" id="IPR027268">
    <property type="entry name" value="Peptidase_M4/M1_CTD_sf"/>
</dbReference>
<feature type="signal peptide" evidence="13">
    <location>
        <begin position="1"/>
        <end position="20"/>
    </location>
</feature>
<keyword evidence="4 13" id="KW-0645">Protease</keyword>
<evidence type="ECO:0000256" key="4">
    <source>
        <dbReference type="ARBA" id="ARBA00022670"/>
    </source>
</evidence>
<feature type="binding site" evidence="12">
    <location>
        <position position="723"/>
    </location>
    <ligand>
        <name>Zn(2+)</name>
        <dbReference type="ChEBI" id="CHEBI:29105"/>
        <note>catalytic</note>
    </ligand>
</feature>
<dbReference type="PRINTS" id="PR00999">
    <property type="entry name" value="FUNGALYSIN"/>
</dbReference>
<dbReference type="InterPro" id="IPR050371">
    <property type="entry name" value="Fungal_virulence_M36"/>
</dbReference>
<dbReference type="GO" id="GO:0005615">
    <property type="term" value="C:extracellular space"/>
    <property type="evidence" value="ECO:0007669"/>
    <property type="project" value="InterPro"/>
</dbReference>
<dbReference type="InterPro" id="IPR001842">
    <property type="entry name" value="Peptidase_M36"/>
</dbReference>
<keyword evidence="6 13" id="KW-0732">Signal</keyword>
<dbReference type="CDD" id="cd09596">
    <property type="entry name" value="M36"/>
    <property type="match status" value="1"/>
</dbReference>
<evidence type="ECO:0000313" key="17">
    <source>
        <dbReference type="Proteomes" id="UP000812966"/>
    </source>
</evidence>
<keyword evidence="9 13" id="KW-0482">Metalloprotease</keyword>
<evidence type="ECO:0000256" key="10">
    <source>
        <dbReference type="ARBA" id="ARBA00023145"/>
    </source>
</evidence>
<feature type="binding site" evidence="12">
    <location>
        <position position="749"/>
    </location>
    <ligand>
        <name>Zn(2+)</name>
        <dbReference type="ChEBI" id="CHEBI:29105"/>
        <note>catalytic</note>
    </ligand>
</feature>
<dbReference type="Pfam" id="PF07504">
    <property type="entry name" value="FTP"/>
    <property type="match status" value="1"/>
</dbReference>
<evidence type="ECO:0000256" key="13">
    <source>
        <dbReference type="RuleBase" id="RU364017"/>
    </source>
</evidence>
<name>A0A8K0NR00_9TREE</name>
<dbReference type="EMBL" id="JABELV010000059">
    <property type="protein sequence ID" value="KAG7544341.1"/>
    <property type="molecule type" value="Genomic_DNA"/>
</dbReference>
<dbReference type="InterPro" id="IPR011096">
    <property type="entry name" value="FTP_domain"/>
</dbReference>
<dbReference type="EC" id="3.4.24.-" evidence="13"/>
<organism evidence="16 17">
    <name type="scientific">Filobasidium floriforme</name>
    <dbReference type="NCBI Taxonomy" id="5210"/>
    <lineage>
        <taxon>Eukaryota</taxon>
        <taxon>Fungi</taxon>
        <taxon>Dikarya</taxon>
        <taxon>Basidiomycota</taxon>
        <taxon>Agaricomycotina</taxon>
        <taxon>Tremellomycetes</taxon>
        <taxon>Filobasidiales</taxon>
        <taxon>Filobasidiaceae</taxon>
        <taxon>Filobasidium</taxon>
    </lineage>
</organism>
<comment type="caution">
    <text evidence="16">The sequence shown here is derived from an EMBL/GenBank/DDBJ whole genome shotgun (WGS) entry which is preliminary data.</text>
</comment>
<accession>A0A8K0NR00</accession>
<dbReference type="Proteomes" id="UP000812966">
    <property type="component" value="Unassembled WGS sequence"/>
</dbReference>
<dbReference type="GO" id="GO:0004222">
    <property type="term" value="F:metalloendopeptidase activity"/>
    <property type="evidence" value="ECO:0007669"/>
    <property type="project" value="InterPro"/>
</dbReference>
<evidence type="ECO:0000256" key="11">
    <source>
        <dbReference type="PIRSR" id="PIRSR601842-1"/>
    </source>
</evidence>
<dbReference type="GO" id="GO:0008270">
    <property type="term" value="F:zinc ion binding"/>
    <property type="evidence" value="ECO:0007669"/>
    <property type="project" value="InterPro"/>
</dbReference>
<reference evidence="16" key="1">
    <citation type="submission" date="2020-04" db="EMBL/GenBank/DDBJ databases">
        <title>Analysis of mating type loci in Filobasidium floriforme.</title>
        <authorList>
            <person name="Nowrousian M."/>
        </authorList>
    </citation>
    <scope>NUCLEOTIDE SEQUENCE</scope>
    <source>
        <strain evidence="16">CBS 6242</strain>
    </source>
</reference>
<comment type="similarity">
    <text evidence="2 13">Belongs to the peptidase M36 family.</text>
</comment>
<evidence type="ECO:0000256" key="9">
    <source>
        <dbReference type="ARBA" id="ARBA00023049"/>
    </source>
</evidence>
<evidence type="ECO:0000256" key="14">
    <source>
        <dbReference type="SAM" id="MobiDB-lite"/>
    </source>
</evidence>
<feature type="region of interest" description="Disordered" evidence="14">
    <location>
        <begin position="946"/>
        <end position="965"/>
    </location>
</feature>
<comment type="subcellular location">
    <subcellularLocation>
        <location evidence="1 13">Secreted</location>
    </subcellularLocation>
</comment>
<evidence type="ECO:0000256" key="5">
    <source>
        <dbReference type="ARBA" id="ARBA00022723"/>
    </source>
</evidence>
<sequence length="965" mass="105785">MRSSTLIALLPLLAATHAAAHRSHDRHHQHGDDEASININHHHHQHDDTNKAASSRIARKSLGFGPVHEHARFVVPEQDSTLHEPEVGFDGKAGVNVARIARDVVRSIEGLEGAVEGEDYFVREDTYTDLRTLVTHIYIRQLVNGLEVIDGDININVDETGRVISLGDSFSRTASNTKAQDAFFAYIDKFTPRTDSNARECIDINTKVEVVSAYLDKLRAGISKVREIEQGRAGKEDEAGPGGIREIVRGAIGIVKDYLLGPTSSSVNKNDHSEIEAQIKEIMLELEEHTLNPTALFNRLDLVEAHLERLHDHAAVVCTEGVKKKIIVMPYEEIEGKEDEVIEVENGHSPIDAVLALLQHFADRTGSLPTEQAMRNSITLEEEESPAFFAPIPNGQGGPSFIVKGLPSADEGGVASPPSVRLGYHQTSEGGLELVWRCVVEMKENWYEASVGTNDLKVVAVVDWASDAPPSAKRNKKGDKQKPLPIPHKQGKPYTYTVFPFGVNDPSVGNLSSEHAPWDLVASPAGWHAIPDSSNSYARQSIPGMKTGLKGPWVEGYEPVEGEMTGRYRNGTWSSFATTMGNNVFAQEDWEGQNSWLHNGRPVNSSYIFDYEYGEPDGLRPKEYIDLAVTQLFYTSNMYHDLLYRLGFDEASGNFQMDNFGKGGLGGDAVICQAQDGSGTDNANFMTPPDGSQPRMRMYVWDTATPFRDGDLEAGIVIHEYSHGLSTRLTGGPANSGCLGYGEAGGMGEGWGDAFATLIRQTTEYGTHEEEYGMGAWAANRKSGIRNYVYSANMTSNPSTFKTLDKPGYWGVHAIGEVWAEILFVVEQRLIAKHGFSKTLFPPVNTTEPNDYYLPINSTLTSFAGRPSTRPRLVPKHGNTLLAHLLVEGMKLQPCRPSFAAARDAIIQADLILTGGNNTCDIWKGFAERGLGPEAKTLGQLPWGGGVRSEDYSVPKVCGSKSKDD</sequence>
<gene>
    <name evidence="16" type="ORF">FFLO_03302</name>
</gene>
<keyword evidence="7 13" id="KW-0378">Hydrolase</keyword>
<evidence type="ECO:0000256" key="7">
    <source>
        <dbReference type="ARBA" id="ARBA00022801"/>
    </source>
</evidence>
<dbReference type="Gene3D" id="3.10.170.10">
    <property type="match status" value="1"/>
</dbReference>
<keyword evidence="17" id="KW-1185">Reference proteome</keyword>
<dbReference type="OrthoDB" id="3227768at2759"/>
<proteinExistence type="inferred from homology"/>
<evidence type="ECO:0000313" key="16">
    <source>
        <dbReference type="EMBL" id="KAG7544341.1"/>
    </source>
</evidence>
<feature type="region of interest" description="Disordered" evidence="14">
    <location>
        <begin position="468"/>
        <end position="489"/>
    </location>
</feature>
<dbReference type="PANTHER" id="PTHR33478:SF1">
    <property type="entry name" value="EXTRACELLULAR METALLOPROTEINASE MEP"/>
    <property type="match status" value="1"/>
</dbReference>
<feature type="binding site" evidence="12">
    <location>
        <position position="719"/>
    </location>
    <ligand>
        <name>Zn(2+)</name>
        <dbReference type="ChEBI" id="CHEBI:29105"/>
        <note>catalytic</note>
    </ligand>
</feature>
<dbReference type="Gene3D" id="1.10.390.10">
    <property type="entry name" value="Neutral Protease Domain 2"/>
    <property type="match status" value="1"/>
</dbReference>
<dbReference type="Pfam" id="PF02128">
    <property type="entry name" value="Peptidase_M36"/>
    <property type="match status" value="1"/>
</dbReference>
<evidence type="ECO:0000256" key="2">
    <source>
        <dbReference type="ARBA" id="ARBA00006006"/>
    </source>
</evidence>
<evidence type="ECO:0000259" key="15">
    <source>
        <dbReference type="Pfam" id="PF07504"/>
    </source>
</evidence>
<dbReference type="AlphaFoldDB" id="A0A8K0NR00"/>
<feature type="active site" evidence="11">
    <location>
        <position position="720"/>
    </location>
</feature>
<comment type="cofactor">
    <cofactor evidence="12">
        <name>Zn(2+)</name>
        <dbReference type="ChEBI" id="CHEBI:29105"/>
    </cofactor>
    <text evidence="12">Binds 1 zinc ion per subunit.</text>
</comment>
<keyword evidence="8 12" id="KW-0862">Zinc</keyword>
<protein>
    <recommendedName>
        <fullName evidence="13">Extracellular metalloproteinase</fullName>
        <ecNumber evidence="13">3.4.24.-</ecNumber>
    </recommendedName>
    <alternativeName>
        <fullName evidence="13">Fungalysin</fullName>
    </alternativeName>
</protein>
<feature type="binding site" evidence="12">
    <location>
        <position position="467"/>
    </location>
    <ligand>
        <name>Zn(2+)</name>
        <dbReference type="ChEBI" id="CHEBI:29105"/>
        <note>catalytic</note>
    </ligand>
</feature>
<dbReference type="SUPFAM" id="SSF55486">
    <property type="entry name" value="Metalloproteases ('zincins'), catalytic domain"/>
    <property type="match status" value="1"/>
</dbReference>
<dbReference type="PANTHER" id="PTHR33478">
    <property type="entry name" value="EXTRACELLULAR METALLOPROTEINASE MEP"/>
    <property type="match status" value="1"/>
</dbReference>
<feature type="chain" id="PRO_5035488352" description="Extracellular metalloproteinase" evidence="13">
    <location>
        <begin position="21"/>
        <end position="965"/>
    </location>
</feature>
<keyword evidence="10 13" id="KW-0865">Zymogen</keyword>
<evidence type="ECO:0000256" key="8">
    <source>
        <dbReference type="ARBA" id="ARBA00022833"/>
    </source>
</evidence>
<evidence type="ECO:0000256" key="12">
    <source>
        <dbReference type="PIRSR" id="PIRSR601842-2"/>
    </source>
</evidence>
<keyword evidence="3 13" id="KW-0964">Secreted</keyword>
<feature type="domain" description="FTP" evidence="15">
    <location>
        <begin position="121"/>
        <end position="170"/>
    </location>
</feature>
<evidence type="ECO:0000256" key="3">
    <source>
        <dbReference type="ARBA" id="ARBA00022525"/>
    </source>
</evidence>
<keyword evidence="5 12" id="KW-0479">Metal-binding</keyword>
<evidence type="ECO:0000256" key="6">
    <source>
        <dbReference type="ARBA" id="ARBA00022729"/>
    </source>
</evidence>
<dbReference type="GO" id="GO:0006508">
    <property type="term" value="P:proteolysis"/>
    <property type="evidence" value="ECO:0007669"/>
    <property type="project" value="UniProtKB-KW"/>
</dbReference>
<evidence type="ECO:0000256" key="1">
    <source>
        <dbReference type="ARBA" id="ARBA00004613"/>
    </source>
</evidence>